<feature type="region of interest" description="Disordered" evidence="1">
    <location>
        <begin position="40"/>
        <end position="75"/>
    </location>
</feature>
<sequence length="90" mass="10624">MSDLFKGIIVAASILFTFIFVAYPWEYKYEAPPKETQIHVEKKPEKVELTPEEKKKQQEEEKRRREEDQKMLDDAIDVSTQMMMTTVILG</sequence>
<dbReference type="GeneID" id="19525361"/>
<dbReference type="RefSeq" id="YP_009035541.1">
    <property type="nucleotide sequence ID" value="NC_024207.1"/>
</dbReference>
<evidence type="ECO:0000256" key="1">
    <source>
        <dbReference type="SAM" id="MobiDB-lite"/>
    </source>
</evidence>
<keyword evidence="2" id="KW-0812">Transmembrane</keyword>
<dbReference type="KEGG" id="vg:19525361"/>
<reference evidence="4" key="1">
    <citation type="submission" date="2014-09" db="EMBL/GenBank/DDBJ databases">
        <authorList>
            <person name="Sauder A.B."/>
            <person name="McKenzie Q.R."/>
            <person name="Temple L.M."/>
            <person name="Alexis B.K."/>
            <person name="Al-Atrache Z."/>
            <person name="Lewis L.O."/>
            <person name="Loesser-Casey K.E."/>
            <person name="Mitchell K.J."/>
        </authorList>
    </citation>
    <scope>NUCLEOTIDE SEQUENCE [LARGE SCALE GENOMIC DNA]</scope>
</reference>
<proteinExistence type="predicted"/>
<feature type="compositionally biased region" description="Basic and acidic residues" evidence="1">
    <location>
        <begin position="40"/>
        <end position="73"/>
    </location>
</feature>
<keyword evidence="4" id="KW-1185">Reference proteome</keyword>
<feature type="transmembrane region" description="Helical" evidence="2">
    <location>
        <begin position="7"/>
        <end position="25"/>
    </location>
</feature>
<evidence type="ECO:0000313" key="4">
    <source>
        <dbReference type="Proteomes" id="UP000026901"/>
    </source>
</evidence>
<dbReference type="EMBL" id="KJ489398">
    <property type="protein sequence ID" value="AHZ09744.1"/>
    <property type="molecule type" value="Genomic_DNA"/>
</dbReference>
<organism evidence="3 4">
    <name type="scientific">Bacillus phage Evoli</name>
    <dbReference type="NCBI Taxonomy" id="1486658"/>
    <lineage>
        <taxon>Viruses</taxon>
        <taxon>Duplodnaviria</taxon>
        <taxon>Heunggongvirae</taxon>
        <taxon>Uroviricota</taxon>
        <taxon>Caudoviricetes</taxon>
        <taxon>Herelleviridae</taxon>
        <taxon>Bastillevirinae</taxon>
        <taxon>Bastillevirus</taxon>
        <taxon>Bastillevirus evoli</taxon>
    </lineage>
</organism>
<evidence type="ECO:0000256" key="2">
    <source>
        <dbReference type="SAM" id="Phobius"/>
    </source>
</evidence>
<name>A0A024AZI5_9CAUD</name>
<keyword evidence="2" id="KW-0472">Membrane</keyword>
<protein>
    <submittedName>
        <fullName evidence="3">Uncharacterized protein</fullName>
    </submittedName>
</protein>
<evidence type="ECO:0000313" key="3">
    <source>
        <dbReference type="EMBL" id="AHZ09744.1"/>
    </source>
</evidence>
<keyword evidence="2" id="KW-1133">Transmembrane helix</keyword>
<dbReference type="Proteomes" id="UP000026901">
    <property type="component" value="Segment"/>
</dbReference>
<accession>A0A024AZI5</accession>